<dbReference type="EMBL" id="CAJQZC010000006">
    <property type="protein sequence ID" value="CAG4905899.1"/>
    <property type="molecule type" value="Genomic_DNA"/>
</dbReference>
<sequence length="153" mass="16418">MSTQNAEPAGQPSLPQYVVTAAENDWFLRSLVSMVNSSDTTFGITLNVSGMLISGQLVGGKQYFEGFAATFAGAIQDPSEADSIREGFASHGSVYVNTDGTYKQDMEAPSYVHLKNCRYFHPSGNPIPGNGGVWWRGRIREVGGFALGELSSS</sequence>
<dbReference type="Proteomes" id="UP000789704">
    <property type="component" value="Unassembled WGS sequence"/>
</dbReference>
<accession>A0A9N8RYC5</accession>
<keyword evidence="2" id="KW-1185">Reference proteome</keyword>
<organism evidence="1 2">
    <name type="scientific">Paraburkholderia saeva</name>
    <dbReference type="NCBI Taxonomy" id="2777537"/>
    <lineage>
        <taxon>Bacteria</taxon>
        <taxon>Pseudomonadati</taxon>
        <taxon>Pseudomonadota</taxon>
        <taxon>Betaproteobacteria</taxon>
        <taxon>Burkholderiales</taxon>
        <taxon>Burkholderiaceae</taxon>
        <taxon>Paraburkholderia</taxon>
    </lineage>
</organism>
<dbReference type="AlphaFoldDB" id="A0A9N8RYC5"/>
<name>A0A9N8RYC5_9BURK</name>
<evidence type="ECO:0000313" key="2">
    <source>
        <dbReference type="Proteomes" id="UP000789704"/>
    </source>
</evidence>
<evidence type="ECO:0008006" key="3">
    <source>
        <dbReference type="Google" id="ProtNLM"/>
    </source>
</evidence>
<reference evidence="1" key="1">
    <citation type="submission" date="2021-04" db="EMBL/GenBank/DDBJ databases">
        <authorList>
            <person name="Vanwijnsberghe S."/>
        </authorList>
    </citation>
    <scope>NUCLEOTIDE SEQUENCE</scope>
    <source>
        <strain evidence="1">LMG 31841</strain>
    </source>
</reference>
<dbReference type="NCBIfam" id="NF041667">
    <property type="entry name" value="GvpU"/>
    <property type="match status" value="1"/>
</dbReference>
<proteinExistence type="predicted"/>
<dbReference type="InterPro" id="IPR049644">
    <property type="entry name" value="GvpU-like"/>
</dbReference>
<protein>
    <recommendedName>
        <fullName evidence="3">Gas vesicle protein</fullName>
    </recommendedName>
</protein>
<dbReference type="RefSeq" id="WP_228879236.1">
    <property type="nucleotide sequence ID" value="NZ_CAJQZC010000006.1"/>
</dbReference>
<comment type="caution">
    <text evidence="1">The sequence shown here is derived from an EMBL/GenBank/DDBJ whole genome shotgun (WGS) entry which is preliminary data.</text>
</comment>
<gene>
    <name evidence="1" type="ORF">LMG31841_03501</name>
</gene>
<evidence type="ECO:0000313" key="1">
    <source>
        <dbReference type="EMBL" id="CAG4905899.1"/>
    </source>
</evidence>